<protein>
    <recommendedName>
        <fullName evidence="2">Calcineurin-like phosphoesterase domain-containing protein</fullName>
    </recommendedName>
</protein>
<dbReference type="SUPFAM" id="SSF56300">
    <property type="entry name" value="Metallo-dependent phosphatases"/>
    <property type="match status" value="1"/>
</dbReference>
<feature type="transmembrane region" description="Helical" evidence="1">
    <location>
        <begin position="89"/>
        <end position="110"/>
    </location>
</feature>
<keyword evidence="1" id="KW-0472">Membrane</keyword>
<evidence type="ECO:0000259" key="2">
    <source>
        <dbReference type="Pfam" id="PF00149"/>
    </source>
</evidence>
<dbReference type="InParanoid" id="A0A0J6WX99"/>
<feature type="transmembrane region" description="Helical" evidence="1">
    <location>
        <begin position="52"/>
        <end position="77"/>
    </location>
</feature>
<organism evidence="3 4">
    <name type="scientific">Megasphaera cerevisiae DSM 20462</name>
    <dbReference type="NCBI Taxonomy" id="1122219"/>
    <lineage>
        <taxon>Bacteria</taxon>
        <taxon>Bacillati</taxon>
        <taxon>Bacillota</taxon>
        <taxon>Negativicutes</taxon>
        <taxon>Veillonellales</taxon>
        <taxon>Veillonellaceae</taxon>
        <taxon>Megasphaera</taxon>
    </lineage>
</organism>
<comment type="caution">
    <text evidence="3">The sequence shown here is derived from an EMBL/GenBank/DDBJ whole genome shotgun (WGS) entry which is preliminary data.</text>
</comment>
<dbReference type="PATRIC" id="fig|1122219.3.peg.1266"/>
<evidence type="ECO:0000313" key="3">
    <source>
        <dbReference type="EMBL" id="KMO86467.1"/>
    </source>
</evidence>
<gene>
    <name evidence="3" type="ORF">AB840_07920</name>
</gene>
<dbReference type="GO" id="GO:0016787">
    <property type="term" value="F:hydrolase activity"/>
    <property type="evidence" value="ECO:0007669"/>
    <property type="project" value="InterPro"/>
</dbReference>
<dbReference type="PANTHER" id="PTHR31302:SF0">
    <property type="entry name" value="TRANSMEMBRANE PROTEIN WITH METALLOPHOSPHOESTERASE DOMAIN"/>
    <property type="match status" value="1"/>
</dbReference>
<dbReference type="Pfam" id="PF00149">
    <property type="entry name" value="Metallophos"/>
    <property type="match status" value="1"/>
</dbReference>
<dbReference type="AlphaFoldDB" id="A0A0J6WX99"/>
<sequence length="348" mass="40085">MWWMYRSAFSFLYPWWSLIAFIILSFCFPLSHNAIHDVPVWAARCFSWIGGYWLIFTIYSVLGACIYFLLYVTVSLLGDESVWNAVRVWISNIVFILVMLILIAGSWRAFHPVYHRIEVTTEKEIPETTIAFLTDTHFSPLLSHWYAKKMVRHINAIHADAVIFGGDIIDAHLDFIYRDQSYLHLMNIKAPLGVYAVYGNHDYFDSDLRKEAALFSSFRFLCNDRIYAAAHIAITGLNDYMHEPVDQLPAVDKRDFNIAVDHEPLRIIPAEKQGYDMYLAGHTHGGQFFPETYINKRLYTLNYGCRRFGHLLAIVSSGYGFWGIPVRTGPSPEIVLLHLRHNSSSTTG</sequence>
<evidence type="ECO:0000313" key="4">
    <source>
        <dbReference type="Proteomes" id="UP000036503"/>
    </source>
</evidence>
<dbReference type="Proteomes" id="UP000036503">
    <property type="component" value="Unassembled WGS sequence"/>
</dbReference>
<accession>A0A0J6WX99</accession>
<dbReference type="InterPro" id="IPR029052">
    <property type="entry name" value="Metallo-depent_PP-like"/>
</dbReference>
<feature type="domain" description="Calcineurin-like phosphoesterase" evidence="2">
    <location>
        <begin position="129"/>
        <end position="285"/>
    </location>
</feature>
<dbReference type="PANTHER" id="PTHR31302">
    <property type="entry name" value="TRANSMEMBRANE PROTEIN WITH METALLOPHOSPHOESTERASE DOMAIN-RELATED"/>
    <property type="match status" value="1"/>
</dbReference>
<dbReference type="EMBL" id="LEKT01000022">
    <property type="protein sequence ID" value="KMO86467.1"/>
    <property type="molecule type" value="Genomic_DNA"/>
</dbReference>
<dbReference type="InterPro" id="IPR004843">
    <property type="entry name" value="Calcineurin-like_PHP"/>
</dbReference>
<dbReference type="STRING" id="39029.BSR42_07855"/>
<dbReference type="InterPro" id="IPR051158">
    <property type="entry name" value="Metallophosphoesterase_sf"/>
</dbReference>
<evidence type="ECO:0000256" key="1">
    <source>
        <dbReference type="SAM" id="Phobius"/>
    </source>
</evidence>
<keyword evidence="4" id="KW-1185">Reference proteome</keyword>
<reference evidence="3 4" key="1">
    <citation type="submission" date="2015-06" db="EMBL/GenBank/DDBJ databases">
        <title>Draft genome sequence of beer spoilage bacterium Megasphaera cerevisiae type strain 20462.</title>
        <authorList>
            <person name="Kutumbaka K."/>
            <person name="Pasmowitz J."/>
            <person name="Mategko J."/>
            <person name="Reyes D."/>
            <person name="Friedrich A."/>
            <person name="Han S."/>
            <person name="Martens-Habbena W."/>
            <person name="Neal-McKinney J."/>
            <person name="Janagama H.K."/>
            <person name="Nadala C."/>
            <person name="Samadpour M."/>
        </authorList>
    </citation>
    <scope>NUCLEOTIDE SEQUENCE [LARGE SCALE GENOMIC DNA]</scope>
    <source>
        <strain evidence="3 4">DSM 20462</strain>
    </source>
</reference>
<keyword evidence="1" id="KW-1133">Transmembrane helix</keyword>
<name>A0A0J6WX99_9FIRM</name>
<proteinExistence type="predicted"/>
<dbReference type="Gene3D" id="3.60.21.10">
    <property type="match status" value="1"/>
</dbReference>
<keyword evidence="1" id="KW-0812">Transmembrane</keyword>